<protein>
    <submittedName>
        <fullName evidence="1">Uncharacterized protein</fullName>
    </submittedName>
</protein>
<dbReference type="Proteomes" id="UP000243255">
    <property type="component" value="Unassembled WGS sequence"/>
</dbReference>
<evidence type="ECO:0000313" key="2">
    <source>
        <dbReference type="Proteomes" id="UP000243255"/>
    </source>
</evidence>
<sequence>MKGFRGKVYITNYAKNRLSERRLNITTNRNKEVNVYKKMLEMIKRSRLIKYLKKEDGRTHEYREYAEGIFVCHREFSKDIFKPDLVTI</sequence>
<reference evidence="2" key="1">
    <citation type="submission" date="2016-11" db="EMBL/GenBank/DDBJ databases">
        <authorList>
            <person name="Varghese N."/>
            <person name="Submissions S."/>
        </authorList>
    </citation>
    <scope>NUCLEOTIDE SEQUENCE [LARGE SCALE GENOMIC DNA]</scope>
    <source>
        <strain evidence="2">DSM 2635</strain>
    </source>
</reference>
<accession>A0A1M5TBZ7</accession>
<dbReference type="AlphaFoldDB" id="A0A1M5TBZ7"/>
<name>A0A1M5TBZ7_9FIRM</name>
<dbReference type="RefSeq" id="WP_073127735.1">
    <property type="nucleotide sequence ID" value="NZ_BAABCH010000065.1"/>
</dbReference>
<proteinExistence type="predicted"/>
<keyword evidence="2" id="KW-1185">Reference proteome</keyword>
<gene>
    <name evidence="1" type="ORF">SAMN04488530_1563</name>
</gene>
<dbReference type="EMBL" id="FQWX01000056">
    <property type="protein sequence ID" value="SHH48262.1"/>
    <property type="molecule type" value="Genomic_DNA"/>
</dbReference>
<organism evidence="1 2">
    <name type="scientific">Asaccharospora irregularis DSM 2635</name>
    <dbReference type="NCBI Taxonomy" id="1121321"/>
    <lineage>
        <taxon>Bacteria</taxon>
        <taxon>Bacillati</taxon>
        <taxon>Bacillota</taxon>
        <taxon>Clostridia</taxon>
        <taxon>Peptostreptococcales</taxon>
        <taxon>Peptostreptococcaceae</taxon>
        <taxon>Asaccharospora</taxon>
    </lineage>
</organism>
<dbReference type="STRING" id="1121321.SAMN04488530_1563"/>
<evidence type="ECO:0000313" key="1">
    <source>
        <dbReference type="EMBL" id="SHH48262.1"/>
    </source>
</evidence>